<dbReference type="Gene3D" id="3.20.20.210">
    <property type="match status" value="1"/>
</dbReference>
<gene>
    <name evidence="1" type="ORF">SH1V18_17780</name>
</gene>
<protein>
    <recommendedName>
        <fullName evidence="3">Uroporphyrinogen decarboxylase (URO-D) domain-containing protein</fullName>
    </recommendedName>
</protein>
<name>A0A9W6DFC0_9FIRM</name>
<evidence type="ECO:0000313" key="1">
    <source>
        <dbReference type="EMBL" id="GKX29298.1"/>
    </source>
</evidence>
<dbReference type="AlphaFoldDB" id="A0A9W6DFC0"/>
<comment type="caution">
    <text evidence="1">The sequence shown here is derived from an EMBL/GenBank/DDBJ whole genome shotgun (WGS) entry which is preliminary data.</text>
</comment>
<dbReference type="RefSeq" id="WP_281814733.1">
    <property type="nucleotide sequence ID" value="NZ_BRLB01000003.1"/>
</dbReference>
<evidence type="ECO:0000313" key="2">
    <source>
        <dbReference type="Proteomes" id="UP001144256"/>
    </source>
</evidence>
<organism evidence="1 2">
    <name type="scientific">Vallitalea longa</name>
    <dbReference type="NCBI Taxonomy" id="2936439"/>
    <lineage>
        <taxon>Bacteria</taxon>
        <taxon>Bacillati</taxon>
        <taxon>Bacillota</taxon>
        <taxon>Clostridia</taxon>
        <taxon>Lachnospirales</taxon>
        <taxon>Vallitaleaceae</taxon>
        <taxon>Vallitalea</taxon>
    </lineage>
</organism>
<evidence type="ECO:0008006" key="3">
    <source>
        <dbReference type="Google" id="ProtNLM"/>
    </source>
</evidence>
<accession>A0A9W6DFC0</accession>
<reference evidence="1" key="1">
    <citation type="submission" date="2022-06" db="EMBL/GenBank/DDBJ databases">
        <title>Vallitalea longa sp. nov., an anaerobic bacterium isolated from marine sediment.</title>
        <authorList>
            <person name="Hirano S."/>
            <person name="Terahara T."/>
            <person name="Mori K."/>
            <person name="Hamada M."/>
            <person name="Matsumoto R."/>
            <person name="Kobayashi T."/>
        </authorList>
    </citation>
    <scope>NUCLEOTIDE SEQUENCE</scope>
    <source>
        <strain evidence="1">SH18-1</strain>
    </source>
</reference>
<keyword evidence="2" id="KW-1185">Reference proteome</keyword>
<proteinExistence type="predicted"/>
<dbReference type="Proteomes" id="UP001144256">
    <property type="component" value="Unassembled WGS sequence"/>
</dbReference>
<dbReference type="EMBL" id="BRLB01000003">
    <property type="protein sequence ID" value="GKX29298.1"/>
    <property type="molecule type" value="Genomic_DNA"/>
</dbReference>
<dbReference type="InterPro" id="IPR038071">
    <property type="entry name" value="UROD/MetE-like_sf"/>
</dbReference>
<sequence length="434" mass="51444">MLHDPSHHTMPPVAKEIILNKKDIEILRRLGAKIAEIASLPIHKEKADLWTKLNDLNSSKPMVWINEIPWHEMNVNDELTLLCEHEWARDLEDTLRKTIYKWNHMPGDMIVNPYIECPLVIHSTDFGIKEETDVVKTDEDSEIYSRHFKIQIKEPADIEKIKLPKITHNEKATEYAYQAMCNIFEGIIPVKKVGQTHIWFTPWDYLIRWWGVQEAMMDLVMRPNMVHDAVDKMVDAWMIELDQFIEQNLLSLDCNNTRIGSGGYGYISDLPGKNYDPDYIKPHNMWGCSNAQIFSEVSPSMHWEFAIEHDMRWLKRWGHTYYGCCEPLDRKMDILRKIPNLRKISVSPWCNIERIINNVQRDYVMSRKVNPAIFVDNNWSEKQAEKEIREFMDMTERKCHVELIMKDISTVNYHPERLWKWEKIAMKLAEEYCN</sequence>